<feature type="compositionally biased region" description="Basic and acidic residues" evidence="2">
    <location>
        <begin position="1259"/>
        <end position="1272"/>
    </location>
</feature>
<dbReference type="InterPro" id="IPR056884">
    <property type="entry name" value="NPHP3-like_N"/>
</dbReference>
<dbReference type="Proteomes" id="UP000182658">
    <property type="component" value="Unassembled WGS sequence"/>
</dbReference>
<feature type="region of interest" description="Disordered" evidence="2">
    <location>
        <begin position="54"/>
        <end position="80"/>
    </location>
</feature>
<keyword evidence="5" id="KW-1185">Reference proteome</keyword>
<evidence type="ECO:0000313" key="4">
    <source>
        <dbReference type="EMBL" id="OIW32488.1"/>
    </source>
</evidence>
<reference evidence="4 5" key="1">
    <citation type="submission" date="2016-10" db="EMBL/GenBank/DDBJ databases">
        <title>Draft genome sequence of Coniochaeta ligniaria NRRL30616, a lignocellulolytic fungus for bioabatement of inhibitors in plant biomass hydrolysates.</title>
        <authorList>
            <consortium name="DOE Joint Genome Institute"/>
            <person name="Jimenez D.J."/>
            <person name="Hector R.E."/>
            <person name="Riley R."/>
            <person name="Sun H."/>
            <person name="Grigoriev I.V."/>
            <person name="Van Elsas J.D."/>
            <person name="Nichols N.N."/>
        </authorList>
    </citation>
    <scope>NUCLEOTIDE SEQUENCE [LARGE SCALE GENOMIC DNA]</scope>
    <source>
        <strain evidence="4 5">NRRL 30616</strain>
    </source>
</reference>
<dbReference type="InterPro" id="IPR027417">
    <property type="entry name" value="P-loop_NTPase"/>
</dbReference>
<dbReference type="SUPFAM" id="SSF52540">
    <property type="entry name" value="P-loop containing nucleoside triphosphate hydrolases"/>
    <property type="match status" value="1"/>
</dbReference>
<protein>
    <recommendedName>
        <fullName evidence="3">Nephrocystin 3-like N-terminal domain-containing protein</fullName>
    </recommendedName>
</protein>
<keyword evidence="1" id="KW-0677">Repeat</keyword>
<dbReference type="InterPro" id="IPR002110">
    <property type="entry name" value="Ankyrin_rpt"/>
</dbReference>
<dbReference type="SMART" id="SM00248">
    <property type="entry name" value="ANK"/>
    <property type="match status" value="4"/>
</dbReference>
<proteinExistence type="predicted"/>
<feature type="compositionally biased region" description="Acidic residues" evidence="2">
    <location>
        <begin position="1249"/>
        <end position="1258"/>
    </location>
</feature>
<name>A0A1J7JR97_9PEZI</name>
<dbReference type="InterPro" id="IPR036770">
    <property type="entry name" value="Ankyrin_rpt-contain_sf"/>
</dbReference>
<accession>A0A1J7JR97</accession>
<feature type="domain" description="Nephrocystin 3-like N-terminal" evidence="3">
    <location>
        <begin position="381"/>
        <end position="553"/>
    </location>
</feature>
<dbReference type="PANTHER" id="PTHR10039">
    <property type="entry name" value="AMELOGENIN"/>
    <property type="match status" value="1"/>
</dbReference>
<gene>
    <name evidence="4" type="ORF">CONLIGDRAFT_271607</name>
</gene>
<dbReference type="EMBL" id="KV875095">
    <property type="protein sequence ID" value="OIW32488.1"/>
    <property type="molecule type" value="Genomic_DNA"/>
</dbReference>
<dbReference type="SUPFAM" id="SSF53474">
    <property type="entry name" value="alpha/beta-Hydrolases"/>
    <property type="match status" value="1"/>
</dbReference>
<dbReference type="Gene3D" id="1.25.40.20">
    <property type="entry name" value="Ankyrin repeat-containing domain"/>
    <property type="match status" value="1"/>
</dbReference>
<feature type="region of interest" description="Disordered" evidence="2">
    <location>
        <begin position="1249"/>
        <end position="1272"/>
    </location>
</feature>
<dbReference type="Gene3D" id="3.40.50.300">
    <property type="entry name" value="P-loop containing nucleotide triphosphate hydrolases"/>
    <property type="match status" value="1"/>
</dbReference>
<evidence type="ECO:0000259" key="3">
    <source>
        <dbReference type="Pfam" id="PF24883"/>
    </source>
</evidence>
<dbReference type="Gene3D" id="3.40.50.1820">
    <property type="entry name" value="alpha/beta hydrolase"/>
    <property type="match status" value="1"/>
</dbReference>
<dbReference type="PANTHER" id="PTHR10039:SF5">
    <property type="entry name" value="NACHT DOMAIN-CONTAINING PROTEIN"/>
    <property type="match status" value="1"/>
</dbReference>
<sequence>MPAYIAGDISYTMDGPSHPSGNVPPTGLTVVFDPPEASADIVFVHGFTGHPERTWTHKNGAVPSSDRGDNHDDIVEPPSKSRKLGFFSQATSSRTKSQAVYWPRHLLPETIPLARVLTYGYDTHIRHWIGPAVTKSTVYDIAWDFLVALEAERRDDPTRPLIFVVHSLGGIVIKELLRRSSGCQLGQSHLRCVFESTTGIMFFGTPHSGADPLPFFRRITEMVAAVAGFSAPEHIVNALLPSSERLRELRDEFGPMALQQGWIIHSFQEQHGVKALNGRKVVDDTSSYLNLSFLETTQHIGRNHMDMCRFTGVEDVEYKKISSALQRMATNVPTGRTRGRRTTAAIGSSNSENQAQILLDLLRFDQLDARRTTIKKAHTKTCKWLLKCPAYIDWLDINNFEDHHGFLWIKGKPGTGKSTLMKYAFTNAYRTTKNTVVISFFFNARGEMLEKSTLGMFRSLVLQVIERVPEIRKGFDSLDLATVPGSYQWSVEALKELFGHAVQMSRKSPIICFIDALDECDEREVRDMVSYFEYLGELCVSVGVRFQVCFSSRYYPNITLVRGLILRLEHQEGHGEDIENYLSTELKIGRTKLAEEVRAEVQEKSSGVFMWVVLVADILNKEHDDGNMHTLRKKLRDIPAELHELFRDILTRDKLQQDRLLLCIQWVLFARTPRRPEELYFAILSGIQPDILESWNADEVTESVIEKFLLSSSKGLVEVTKSACPTVQFIHESVRDFLLKEDGLHDIWSDSGADSNFQARSHERLKQCCINYIAIDVFNSENSQEPSDLTAMFRSYPFLEYAVHEIFYHADAAQGAGLSQEEFLRKFQLARWIELRNKFGSSYSATASLLYILAESDTANLIRLCPADGSYVKPENEPYGIPLFASLATSSANALRAFLELEAKTPSLGILYDFEVTVDRICKIYSTRSWESRNFDRDFTFWKDKPGDTPPNPNILLRLDLARDNILALFLLDRGRVELSPSWITQLSRDFANSEELRSIASPVKTLQTVRDPAVKLLAGYELFVSASNIKDIELQKALINAKCVDPNFTRIGLSNSTSIGLFGCVTPLFYVAGNGPESIIRLLLESGRVLPQTIAPGYQKLQWLFSPIKAAADSGQIECLSLLIRESKKTQGHKSWTPLHQAVLEEDQKFIKRLFATHEFEGDEPDHDGRTALWHAIQYRSARDAVEMASLLLELGRNVASVADDHGVSPLDIAERRAVSTSDWKAVVEILREQVCAVIQFSSGVEACNDDDDDDGSDGEHVNPTSRDHRV</sequence>
<dbReference type="Pfam" id="PF12796">
    <property type="entry name" value="Ank_2"/>
    <property type="match status" value="1"/>
</dbReference>
<dbReference type="Pfam" id="PF24883">
    <property type="entry name" value="NPHP3_N"/>
    <property type="match status" value="1"/>
</dbReference>
<dbReference type="OrthoDB" id="194358at2759"/>
<dbReference type="AlphaFoldDB" id="A0A1J7JR97"/>
<evidence type="ECO:0000313" key="5">
    <source>
        <dbReference type="Proteomes" id="UP000182658"/>
    </source>
</evidence>
<dbReference type="InParanoid" id="A0A1J7JR97"/>
<dbReference type="SUPFAM" id="SSF48403">
    <property type="entry name" value="Ankyrin repeat"/>
    <property type="match status" value="1"/>
</dbReference>
<evidence type="ECO:0000256" key="2">
    <source>
        <dbReference type="SAM" id="MobiDB-lite"/>
    </source>
</evidence>
<dbReference type="InterPro" id="IPR029058">
    <property type="entry name" value="AB_hydrolase_fold"/>
</dbReference>
<evidence type="ECO:0000256" key="1">
    <source>
        <dbReference type="ARBA" id="ARBA00022737"/>
    </source>
</evidence>
<organism evidence="4 5">
    <name type="scientific">Coniochaeta ligniaria NRRL 30616</name>
    <dbReference type="NCBI Taxonomy" id="1408157"/>
    <lineage>
        <taxon>Eukaryota</taxon>
        <taxon>Fungi</taxon>
        <taxon>Dikarya</taxon>
        <taxon>Ascomycota</taxon>
        <taxon>Pezizomycotina</taxon>
        <taxon>Sordariomycetes</taxon>
        <taxon>Sordariomycetidae</taxon>
        <taxon>Coniochaetales</taxon>
        <taxon>Coniochaetaceae</taxon>
        <taxon>Coniochaeta</taxon>
    </lineage>
</organism>